<gene>
    <name evidence="2" type="ORF">RR46_08412</name>
</gene>
<accession>A0A194PF41</accession>
<evidence type="ECO:0000313" key="2">
    <source>
        <dbReference type="EMBL" id="KPI91986.1"/>
    </source>
</evidence>
<dbReference type="STRING" id="66420.A0A194PF41"/>
<sequence>MGAQQAKERGTAIGASMRSGRSRPRPPRDPRILGSNIFTEHSEIYNINNLFKTKAEEVKLVSIQAVIKPLRCLEANKKQNCLLVEDKRR</sequence>
<feature type="region of interest" description="Disordered" evidence="1">
    <location>
        <begin position="1"/>
        <end position="34"/>
    </location>
</feature>
<feature type="compositionally biased region" description="Basic and acidic residues" evidence="1">
    <location>
        <begin position="1"/>
        <end position="10"/>
    </location>
</feature>
<reference evidence="2 3" key="1">
    <citation type="journal article" date="2015" name="Nat. Commun.">
        <title>Outbred genome sequencing and CRISPR/Cas9 gene editing in butterflies.</title>
        <authorList>
            <person name="Li X."/>
            <person name="Fan D."/>
            <person name="Zhang W."/>
            <person name="Liu G."/>
            <person name="Zhang L."/>
            <person name="Zhao L."/>
            <person name="Fang X."/>
            <person name="Chen L."/>
            <person name="Dong Y."/>
            <person name="Chen Y."/>
            <person name="Ding Y."/>
            <person name="Zhao R."/>
            <person name="Feng M."/>
            <person name="Zhu Y."/>
            <person name="Feng Y."/>
            <person name="Jiang X."/>
            <person name="Zhu D."/>
            <person name="Xiang H."/>
            <person name="Feng X."/>
            <person name="Li S."/>
            <person name="Wang J."/>
            <person name="Zhang G."/>
            <person name="Kronforst M.R."/>
            <person name="Wang W."/>
        </authorList>
    </citation>
    <scope>NUCLEOTIDE SEQUENCE [LARGE SCALE GENOMIC DNA]</scope>
    <source>
        <strain evidence="2">Ya'a_city_454_Px</strain>
        <tissue evidence="2">Whole body</tissue>
    </source>
</reference>
<organism evidence="2 3">
    <name type="scientific">Papilio xuthus</name>
    <name type="common">Asian swallowtail butterfly</name>
    <dbReference type="NCBI Taxonomy" id="66420"/>
    <lineage>
        <taxon>Eukaryota</taxon>
        <taxon>Metazoa</taxon>
        <taxon>Ecdysozoa</taxon>
        <taxon>Arthropoda</taxon>
        <taxon>Hexapoda</taxon>
        <taxon>Insecta</taxon>
        <taxon>Pterygota</taxon>
        <taxon>Neoptera</taxon>
        <taxon>Endopterygota</taxon>
        <taxon>Lepidoptera</taxon>
        <taxon>Glossata</taxon>
        <taxon>Ditrysia</taxon>
        <taxon>Papilionoidea</taxon>
        <taxon>Papilionidae</taxon>
        <taxon>Papilioninae</taxon>
        <taxon>Papilio</taxon>
    </lineage>
</organism>
<dbReference type="Proteomes" id="UP000053268">
    <property type="component" value="Unassembled WGS sequence"/>
</dbReference>
<protein>
    <submittedName>
        <fullName evidence="2">Uncharacterized protein</fullName>
    </submittedName>
</protein>
<keyword evidence="3" id="KW-1185">Reference proteome</keyword>
<dbReference type="EMBL" id="KQ459605">
    <property type="protein sequence ID" value="KPI91986.1"/>
    <property type="molecule type" value="Genomic_DNA"/>
</dbReference>
<proteinExistence type="predicted"/>
<name>A0A194PF41_PAPXU</name>
<dbReference type="AlphaFoldDB" id="A0A194PF41"/>
<evidence type="ECO:0000313" key="3">
    <source>
        <dbReference type="Proteomes" id="UP000053268"/>
    </source>
</evidence>
<evidence type="ECO:0000256" key="1">
    <source>
        <dbReference type="SAM" id="MobiDB-lite"/>
    </source>
</evidence>